<feature type="binding site" evidence="9">
    <location>
        <position position="132"/>
    </location>
    <ligand>
        <name>Mg(2+)</name>
        <dbReference type="ChEBI" id="CHEBI:18420"/>
    </ligand>
</feature>
<dbReference type="FunFam" id="1.10.1520.10:FF:000001">
    <property type="entry name" value="Ribonuclease 3"/>
    <property type="match status" value="1"/>
</dbReference>
<dbReference type="GO" id="GO:0005737">
    <property type="term" value="C:cytoplasm"/>
    <property type="evidence" value="ECO:0007669"/>
    <property type="project" value="UniProtKB-SubCell"/>
</dbReference>
<keyword evidence="9" id="KW-0699">rRNA-binding</keyword>
<comment type="caution">
    <text evidence="12">The sequence shown here is derived from an EMBL/GenBank/DDBJ whole genome shotgun (WGS) entry which is preliminary data.</text>
</comment>
<dbReference type="PANTHER" id="PTHR11207">
    <property type="entry name" value="RIBONUCLEASE III"/>
    <property type="match status" value="1"/>
</dbReference>
<dbReference type="SUPFAM" id="SSF54768">
    <property type="entry name" value="dsRNA-binding domain-like"/>
    <property type="match status" value="1"/>
</dbReference>
<dbReference type="PANTHER" id="PTHR11207:SF0">
    <property type="entry name" value="RIBONUCLEASE 3"/>
    <property type="match status" value="1"/>
</dbReference>
<dbReference type="EMBL" id="PNIL01000055">
    <property type="protein sequence ID" value="PMP67168.1"/>
    <property type="molecule type" value="Genomic_DNA"/>
</dbReference>
<evidence type="ECO:0000256" key="7">
    <source>
        <dbReference type="ARBA" id="ARBA00022801"/>
    </source>
</evidence>
<protein>
    <recommendedName>
        <fullName evidence="9">Ribonuclease 3</fullName>
        <ecNumber evidence="9">3.1.26.3</ecNumber>
    </recommendedName>
    <alternativeName>
        <fullName evidence="9">Ribonuclease III</fullName>
        <shortName evidence="9">RNase III</shortName>
    </alternativeName>
</protein>
<dbReference type="GO" id="GO:0008033">
    <property type="term" value="P:tRNA processing"/>
    <property type="evidence" value="ECO:0007669"/>
    <property type="project" value="UniProtKB-KW"/>
</dbReference>
<name>A0A2J6WE65_9BACT</name>
<evidence type="ECO:0000313" key="13">
    <source>
        <dbReference type="Proteomes" id="UP000237040"/>
    </source>
</evidence>
<comment type="subcellular location">
    <subcellularLocation>
        <location evidence="9">Cytoplasm</location>
    </subcellularLocation>
</comment>
<keyword evidence="4 9" id="KW-0507">mRNA processing</keyword>
<comment type="cofactor">
    <cofactor evidence="9">
        <name>Mg(2+)</name>
        <dbReference type="ChEBI" id="CHEBI:18420"/>
    </cofactor>
</comment>
<evidence type="ECO:0000256" key="6">
    <source>
        <dbReference type="ARBA" id="ARBA00022759"/>
    </source>
</evidence>
<evidence type="ECO:0000259" key="10">
    <source>
        <dbReference type="PROSITE" id="PS50137"/>
    </source>
</evidence>
<keyword evidence="8 9" id="KW-0694">RNA-binding</keyword>
<sequence>MAEKPLEKAFKERIDALEKIVGRKIPKRCRETFITAVTHSSFSGEHKNYRSNERLEFLGDSVLSLSITHYLLCTYKDLTEGELSRKRAYLVSEKSLSKKAEIVGIGDLMLFGKGENKSGGKFKGAILADAFEALTAAIFLCFGFEEAEKFITNVFKTELENAGSIETIDAKTKLQEKIQKVIHKVPEYRIVKEEKIDDTKYFVAEVRLNGKVLGEGKGKTKKEAEEKAAEVALENEYIREIEKSV</sequence>
<evidence type="ECO:0000256" key="1">
    <source>
        <dbReference type="ARBA" id="ARBA00000109"/>
    </source>
</evidence>
<dbReference type="Gene3D" id="1.10.1520.10">
    <property type="entry name" value="Ribonuclease III domain"/>
    <property type="match status" value="1"/>
</dbReference>
<keyword evidence="7 9" id="KW-0378">Hydrolase</keyword>
<evidence type="ECO:0000256" key="2">
    <source>
        <dbReference type="ARBA" id="ARBA00010183"/>
    </source>
</evidence>
<evidence type="ECO:0000256" key="5">
    <source>
        <dbReference type="ARBA" id="ARBA00022722"/>
    </source>
</evidence>
<dbReference type="EC" id="3.1.26.3" evidence="9"/>
<gene>
    <name evidence="9 12" type="primary">rnc</name>
    <name evidence="12" type="ORF">C0189_03805</name>
</gene>
<dbReference type="SMART" id="SM00535">
    <property type="entry name" value="RIBOc"/>
    <property type="match status" value="1"/>
</dbReference>
<keyword evidence="9" id="KW-0963">Cytoplasm</keyword>
<evidence type="ECO:0000256" key="9">
    <source>
        <dbReference type="HAMAP-Rule" id="MF_00104"/>
    </source>
</evidence>
<comment type="catalytic activity">
    <reaction evidence="1 9">
        <text>Endonucleolytic cleavage to 5'-phosphomonoester.</text>
        <dbReference type="EC" id="3.1.26.3"/>
    </reaction>
</comment>
<dbReference type="NCBIfam" id="TIGR02191">
    <property type="entry name" value="RNaseIII"/>
    <property type="match status" value="1"/>
</dbReference>
<dbReference type="SMART" id="SM00358">
    <property type="entry name" value="DSRM"/>
    <property type="match status" value="1"/>
</dbReference>
<reference evidence="12 13" key="1">
    <citation type="submission" date="2018-01" db="EMBL/GenBank/DDBJ databases">
        <title>Metagenomic assembled genomes from two thermal pools in the Uzon Caldera, Kamchatka, Russia.</title>
        <authorList>
            <person name="Wilkins L."/>
            <person name="Ettinger C."/>
        </authorList>
    </citation>
    <scope>NUCLEOTIDE SEQUENCE [LARGE SCALE GENOMIC DNA]</scope>
    <source>
        <strain evidence="12">ZAV-07</strain>
    </source>
</reference>
<feature type="active site" evidence="9">
    <location>
        <position position="60"/>
    </location>
</feature>
<evidence type="ECO:0000256" key="4">
    <source>
        <dbReference type="ARBA" id="ARBA00022664"/>
    </source>
</evidence>
<evidence type="ECO:0000256" key="3">
    <source>
        <dbReference type="ARBA" id="ARBA00022552"/>
    </source>
</evidence>
<feature type="binding site" evidence="9">
    <location>
        <position position="56"/>
    </location>
    <ligand>
        <name>Mg(2+)</name>
        <dbReference type="ChEBI" id="CHEBI:18420"/>
    </ligand>
</feature>
<evidence type="ECO:0000256" key="8">
    <source>
        <dbReference type="ARBA" id="ARBA00022884"/>
    </source>
</evidence>
<dbReference type="PROSITE" id="PS50142">
    <property type="entry name" value="RNASE_3_2"/>
    <property type="match status" value="1"/>
</dbReference>
<dbReference type="InterPro" id="IPR011907">
    <property type="entry name" value="RNase_III"/>
</dbReference>
<keyword evidence="9" id="KW-0460">Magnesium</keyword>
<dbReference type="GO" id="GO:0010468">
    <property type="term" value="P:regulation of gene expression"/>
    <property type="evidence" value="ECO:0007669"/>
    <property type="project" value="TreeGrafter"/>
</dbReference>
<accession>A0A2J6WE65</accession>
<keyword evidence="9" id="KW-0819">tRNA processing</keyword>
<feature type="binding site" evidence="9">
    <location>
        <position position="129"/>
    </location>
    <ligand>
        <name>Mg(2+)</name>
        <dbReference type="ChEBI" id="CHEBI:18420"/>
    </ligand>
</feature>
<feature type="active site" evidence="9">
    <location>
        <position position="132"/>
    </location>
</feature>
<organism evidence="12 13">
    <name type="scientific">Caldisericum exile</name>
    <dbReference type="NCBI Taxonomy" id="693075"/>
    <lineage>
        <taxon>Bacteria</taxon>
        <taxon>Pseudomonadati</taxon>
        <taxon>Caldisericota/Cryosericota group</taxon>
        <taxon>Caldisericota</taxon>
        <taxon>Caldisericia</taxon>
        <taxon>Caldisericales</taxon>
        <taxon>Caldisericaceae</taxon>
        <taxon>Caldisericum</taxon>
    </lineage>
</organism>
<dbReference type="GO" id="GO:0019843">
    <property type="term" value="F:rRNA binding"/>
    <property type="evidence" value="ECO:0007669"/>
    <property type="project" value="UniProtKB-KW"/>
</dbReference>
<evidence type="ECO:0000259" key="11">
    <source>
        <dbReference type="PROSITE" id="PS50142"/>
    </source>
</evidence>
<dbReference type="PROSITE" id="PS50137">
    <property type="entry name" value="DS_RBD"/>
    <property type="match status" value="1"/>
</dbReference>
<comment type="subunit">
    <text evidence="9">Homodimer.</text>
</comment>
<keyword evidence="5 9" id="KW-0540">Nuclease</keyword>
<dbReference type="PROSITE" id="PS00517">
    <property type="entry name" value="RNASE_3_1"/>
    <property type="match status" value="1"/>
</dbReference>
<evidence type="ECO:0000313" key="12">
    <source>
        <dbReference type="EMBL" id="PMP67168.1"/>
    </source>
</evidence>
<keyword evidence="3 9" id="KW-0698">rRNA processing</keyword>
<dbReference type="AlphaFoldDB" id="A0A2J6WE65"/>
<dbReference type="GO" id="GO:0003725">
    <property type="term" value="F:double-stranded RNA binding"/>
    <property type="evidence" value="ECO:0007669"/>
    <property type="project" value="TreeGrafter"/>
</dbReference>
<keyword evidence="6 9" id="KW-0255">Endonuclease</keyword>
<feature type="domain" description="DRBM" evidence="10">
    <location>
        <begin position="169"/>
        <end position="238"/>
    </location>
</feature>
<dbReference type="Gene3D" id="3.30.160.20">
    <property type="match status" value="1"/>
</dbReference>
<dbReference type="Proteomes" id="UP000237040">
    <property type="component" value="Unassembled WGS sequence"/>
</dbReference>
<dbReference type="HAMAP" id="MF_00104">
    <property type="entry name" value="RNase_III"/>
    <property type="match status" value="1"/>
</dbReference>
<dbReference type="GO" id="GO:0006397">
    <property type="term" value="P:mRNA processing"/>
    <property type="evidence" value="ECO:0007669"/>
    <property type="project" value="UniProtKB-UniRule"/>
</dbReference>
<dbReference type="InterPro" id="IPR000999">
    <property type="entry name" value="RNase_III_dom"/>
</dbReference>
<dbReference type="SUPFAM" id="SSF69065">
    <property type="entry name" value="RNase III domain-like"/>
    <property type="match status" value="1"/>
</dbReference>
<dbReference type="GO" id="GO:0004525">
    <property type="term" value="F:ribonuclease III activity"/>
    <property type="evidence" value="ECO:0007669"/>
    <property type="project" value="UniProtKB-UniRule"/>
</dbReference>
<dbReference type="CDD" id="cd00593">
    <property type="entry name" value="RIBOc"/>
    <property type="match status" value="1"/>
</dbReference>
<feature type="domain" description="RNase III" evidence="11">
    <location>
        <begin position="14"/>
        <end position="143"/>
    </location>
</feature>
<keyword evidence="9" id="KW-0479">Metal-binding</keyword>
<dbReference type="InterPro" id="IPR036389">
    <property type="entry name" value="RNase_III_sf"/>
</dbReference>
<proteinExistence type="inferred from homology"/>
<dbReference type="Pfam" id="PF00035">
    <property type="entry name" value="dsrm"/>
    <property type="match status" value="1"/>
</dbReference>
<dbReference type="GO" id="GO:0006364">
    <property type="term" value="P:rRNA processing"/>
    <property type="evidence" value="ECO:0007669"/>
    <property type="project" value="UniProtKB-UniRule"/>
</dbReference>
<dbReference type="Pfam" id="PF14622">
    <property type="entry name" value="Ribonucleas_3_3"/>
    <property type="match status" value="1"/>
</dbReference>
<comment type="similarity">
    <text evidence="2">Belongs to the ribonuclease III family.</text>
</comment>
<comment type="function">
    <text evidence="9">Digests double-stranded RNA. Involved in the processing of primary rRNA transcript to yield the immediate precursors to the large and small rRNAs (23S and 16S). Processes some mRNAs, and tRNAs when they are encoded in the rRNA operon. Processes pre-crRNA and tracrRNA of type II CRISPR loci if present in the organism.</text>
</comment>
<dbReference type="InterPro" id="IPR014720">
    <property type="entry name" value="dsRBD_dom"/>
</dbReference>
<dbReference type="GO" id="GO:0046872">
    <property type="term" value="F:metal ion binding"/>
    <property type="evidence" value="ECO:0007669"/>
    <property type="project" value="UniProtKB-KW"/>
</dbReference>